<feature type="compositionally biased region" description="Polar residues" evidence="1">
    <location>
        <begin position="71"/>
        <end position="88"/>
    </location>
</feature>
<keyword evidence="3" id="KW-1185">Reference proteome</keyword>
<dbReference type="KEGG" id="ela:UCREL1_10894"/>
<dbReference type="OrthoDB" id="3492129at2759"/>
<feature type="region of interest" description="Disordered" evidence="1">
    <location>
        <begin position="1"/>
        <end position="91"/>
    </location>
</feature>
<organism evidence="2 3">
    <name type="scientific">Eutypa lata (strain UCR-EL1)</name>
    <name type="common">Grapevine dieback disease fungus</name>
    <name type="synonym">Eutypa armeniacae</name>
    <dbReference type="NCBI Taxonomy" id="1287681"/>
    <lineage>
        <taxon>Eukaryota</taxon>
        <taxon>Fungi</taxon>
        <taxon>Dikarya</taxon>
        <taxon>Ascomycota</taxon>
        <taxon>Pezizomycotina</taxon>
        <taxon>Sordariomycetes</taxon>
        <taxon>Xylariomycetidae</taxon>
        <taxon>Xylariales</taxon>
        <taxon>Diatrypaceae</taxon>
        <taxon>Eutypa</taxon>
    </lineage>
</organism>
<evidence type="ECO:0000256" key="1">
    <source>
        <dbReference type="SAM" id="MobiDB-lite"/>
    </source>
</evidence>
<protein>
    <submittedName>
        <fullName evidence="2">Uncharacterized protein</fullName>
    </submittedName>
</protein>
<dbReference type="eggNOG" id="ENOG502RJJE">
    <property type="taxonomic scope" value="Eukaryota"/>
</dbReference>
<accession>M7SX89</accession>
<gene>
    <name evidence="2" type="ORF">UCREL1_10894</name>
</gene>
<dbReference type="Proteomes" id="UP000012174">
    <property type="component" value="Unassembled WGS sequence"/>
</dbReference>
<sequence length="166" mass="18048">MDDLRATIPDPRRDPQQSSPLPPSARSEGGPATHHVSRSPKAPASGPVTPARQYHYQQLPPASFQRRRSSSVKSGTLLSAPRTGTASDPETLMRDAKAVPIHYKYARSHLPVLAALLGSGHVREGDVIYLPLPHAEAWPQTARYVYTGGELTQAVRENILYLAGKV</sequence>
<proteinExistence type="predicted"/>
<evidence type="ECO:0000313" key="2">
    <source>
        <dbReference type="EMBL" id="EMR62171.1"/>
    </source>
</evidence>
<dbReference type="HOGENOM" id="CLU_1602719_0_0_1"/>
<name>M7SX89_EUTLA</name>
<dbReference type="AlphaFoldDB" id="M7SX89"/>
<reference evidence="3" key="1">
    <citation type="journal article" date="2013" name="Genome Announc.">
        <title>Draft genome sequence of the grapevine dieback fungus Eutypa lata UCR-EL1.</title>
        <authorList>
            <person name="Blanco-Ulate B."/>
            <person name="Rolshausen P.E."/>
            <person name="Cantu D."/>
        </authorList>
    </citation>
    <scope>NUCLEOTIDE SEQUENCE [LARGE SCALE GENOMIC DNA]</scope>
    <source>
        <strain evidence="3">UCR-EL1</strain>
    </source>
</reference>
<dbReference type="EMBL" id="KB707483">
    <property type="protein sequence ID" value="EMR62171.1"/>
    <property type="molecule type" value="Genomic_DNA"/>
</dbReference>
<evidence type="ECO:0000313" key="3">
    <source>
        <dbReference type="Proteomes" id="UP000012174"/>
    </source>
</evidence>